<evidence type="ECO:0000313" key="1">
    <source>
        <dbReference type="EMBL" id="KKU20374.1"/>
    </source>
</evidence>
<proteinExistence type="predicted"/>
<dbReference type="AlphaFoldDB" id="A0A0G1NIF4"/>
<gene>
    <name evidence="1" type="ORF">UX31_C0042G0010</name>
</gene>
<dbReference type="Proteomes" id="UP000034107">
    <property type="component" value="Unassembled WGS sequence"/>
</dbReference>
<dbReference type="EMBL" id="LCLS01000042">
    <property type="protein sequence ID" value="KKU20374.1"/>
    <property type="molecule type" value="Genomic_DNA"/>
</dbReference>
<name>A0A0G1NIF4_9BACT</name>
<sequence>MSLPATRMNKVIPWEAGLRSWMLESGSWICEVGDWKLVIKLLVSIFFI</sequence>
<protein>
    <submittedName>
        <fullName evidence="1">Uncharacterized protein</fullName>
    </submittedName>
</protein>
<evidence type="ECO:0000313" key="2">
    <source>
        <dbReference type="Proteomes" id="UP000034107"/>
    </source>
</evidence>
<reference evidence="1 2" key="1">
    <citation type="journal article" date="2015" name="Nature">
        <title>rRNA introns, odd ribosomes, and small enigmatic genomes across a large radiation of phyla.</title>
        <authorList>
            <person name="Brown C.T."/>
            <person name="Hug L.A."/>
            <person name="Thomas B.C."/>
            <person name="Sharon I."/>
            <person name="Castelle C.J."/>
            <person name="Singh A."/>
            <person name="Wilkins M.J."/>
            <person name="Williams K.H."/>
            <person name="Banfield J.F."/>
        </authorList>
    </citation>
    <scope>NUCLEOTIDE SEQUENCE [LARGE SCALE GENOMIC DNA]</scope>
</reference>
<accession>A0A0G1NIF4</accession>
<organism evidence="1 2">
    <name type="scientific">Candidatus Nomurabacteria bacterium GW2011_GWA1_46_11</name>
    <dbReference type="NCBI Taxonomy" id="1618732"/>
    <lineage>
        <taxon>Bacteria</taxon>
        <taxon>Candidatus Nomuraibacteriota</taxon>
    </lineage>
</organism>
<comment type="caution">
    <text evidence="1">The sequence shown here is derived from an EMBL/GenBank/DDBJ whole genome shotgun (WGS) entry which is preliminary data.</text>
</comment>